<gene>
    <name evidence="2" type="ORF">DI533_06470</name>
</gene>
<organism evidence="2 3">
    <name type="scientific">Cereibacter sphaeroides</name>
    <name type="common">Rhodobacter sphaeroides</name>
    <dbReference type="NCBI Taxonomy" id="1063"/>
    <lineage>
        <taxon>Bacteria</taxon>
        <taxon>Pseudomonadati</taxon>
        <taxon>Pseudomonadota</taxon>
        <taxon>Alphaproteobacteria</taxon>
        <taxon>Rhodobacterales</taxon>
        <taxon>Paracoccaceae</taxon>
        <taxon>Cereibacter</taxon>
    </lineage>
</organism>
<evidence type="ECO:0000313" key="2">
    <source>
        <dbReference type="EMBL" id="PZR00230.1"/>
    </source>
</evidence>
<feature type="signal peptide" evidence="1">
    <location>
        <begin position="1"/>
        <end position="20"/>
    </location>
</feature>
<dbReference type="AlphaFoldDB" id="A0A2W5SDK3"/>
<evidence type="ECO:0000256" key="1">
    <source>
        <dbReference type="SAM" id="SignalP"/>
    </source>
</evidence>
<name>A0A2W5SDK3_CERSP</name>
<feature type="chain" id="PRO_5015974619" evidence="1">
    <location>
        <begin position="21"/>
        <end position="395"/>
    </location>
</feature>
<keyword evidence="1" id="KW-0732">Signal</keyword>
<dbReference type="InterPro" id="IPR023614">
    <property type="entry name" value="Porin_dom_sf"/>
</dbReference>
<accession>A0A2W5SDK3</accession>
<sequence length="395" mass="43751">MRRSFWGRCLSLLIPLAASAATAQEVRDTNFDYDDLASEVPIESEVYGPALTYTSKTGVVTNFYGQVNLAYQSFDDGEETTSNVVDNGNWNSRLGFTVTQPLGEVTLRYRFETGLTMRNSGIVTQGDTPEWTDWQQTLLRWFEVAIDSNYGTLSLGQGASASDGTSGLDDSFTFVAGATNSTDGFGSLRFRDDNGDLTNVSIAQVNNAFNGARRFRIRYDTPVVQGWMLSTSYGVNILTESDENDYYDVAIRWTGDIGDFAVRTAAGYQWIEPPQGDTIRRVAASATVVHEPTGLNLAVSVGQQINGADFIWTRAGWQTEFFDVGTTSLSVDYYNGQDFLSEGARTENYGLYAVQSFDEISLDVYAGWRRFTYSDQLGNSYQDADGLLVGARWFF</sequence>
<dbReference type="Proteomes" id="UP000248975">
    <property type="component" value="Unassembled WGS sequence"/>
</dbReference>
<dbReference type="Gene3D" id="2.40.160.10">
    <property type="entry name" value="Porin"/>
    <property type="match status" value="1"/>
</dbReference>
<protein>
    <submittedName>
        <fullName evidence="2">Porin</fullName>
    </submittedName>
</protein>
<proteinExistence type="predicted"/>
<dbReference type="SUPFAM" id="SSF56935">
    <property type="entry name" value="Porins"/>
    <property type="match status" value="1"/>
</dbReference>
<evidence type="ECO:0000313" key="3">
    <source>
        <dbReference type="Proteomes" id="UP000248975"/>
    </source>
</evidence>
<comment type="caution">
    <text evidence="2">The sequence shown here is derived from an EMBL/GenBank/DDBJ whole genome shotgun (WGS) entry which is preliminary data.</text>
</comment>
<reference evidence="2 3" key="1">
    <citation type="submission" date="2017-08" db="EMBL/GenBank/DDBJ databases">
        <title>Infants hospitalized years apart are colonized by the same room-sourced microbial strains.</title>
        <authorList>
            <person name="Brooks B."/>
            <person name="Olm M.R."/>
            <person name="Firek B.A."/>
            <person name="Baker R."/>
            <person name="Thomas B.C."/>
            <person name="Morowitz M.J."/>
            <person name="Banfield J.F."/>
        </authorList>
    </citation>
    <scope>NUCLEOTIDE SEQUENCE [LARGE SCALE GENOMIC DNA]</scope>
    <source>
        <strain evidence="2">S2_003_000_R2_11</strain>
    </source>
</reference>
<dbReference type="EMBL" id="QFQS01000001">
    <property type="protein sequence ID" value="PZR00230.1"/>
    <property type="molecule type" value="Genomic_DNA"/>
</dbReference>